<protein>
    <submittedName>
        <fullName evidence="2">Uncharacterized protein</fullName>
    </submittedName>
</protein>
<comment type="caution">
    <text evidence="2">The sequence shown here is derived from an EMBL/GenBank/DDBJ whole genome shotgun (WGS) entry which is preliminary data.</text>
</comment>
<reference evidence="2" key="1">
    <citation type="submission" date="2018-08" db="EMBL/GenBank/DDBJ databases">
        <title>Draft genome sequences of Leuconostoc spp. and Weissella spp. with biocontrol potential.</title>
        <authorList>
            <person name="Lo R."/>
            <person name="Ho V.T.T."/>
            <person name="Turner M.S."/>
        </authorList>
    </citation>
    <scope>NUCLEOTIDE SEQUENCE</scope>
    <source>
        <strain evidence="2">156</strain>
    </source>
</reference>
<evidence type="ECO:0000313" key="3">
    <source>
        <dbReference type="Proteomes" id="UP001080333"/>
    </source>
</evidence>
<keyword evidence="1" id="KW-0812">Transmembrane</keyword>
<feature type="transmembrane region" description="Helical" evidence="1">
    <location>
        <begin position="117"/>
        <end position="139"/>
    </location>
</feature>
<proteinExistence type="predicted"/>
<organism evidence="2 3">
    <name type="scientific">Leuconostoc falkenbergense</name>
    <dbReference type="NCBI Taxonomy" id="2766470"/>
    <lineage>
        <taxon>Bacteria</taxon>
        <taxon>Bacillati</taxon>
        <taxon>Bacillota</taxon>
        <taxon>Bacilli</taxon>
        <taxon>Lactobacillales</taxon>
        <taxon>Lactobacillaceae</taxon>
        <taxon>Leuconostoc</taxon>
    </lineage>
</organism>
<evidence type="ECO:0000256" key="1">
    <source>
        <dbReference type="SAM" id="Phobius"/>
    </source>
</evidence>
<evidence type="ECO:0000313" key="2">
    <source>
        <dbReference type="EMBL" id="MCX7578198.1"/>
    </source>
</evidence>
<dbReference type="AlphaFoldDB" id="A0A9X3INL9"/>
<sequence length="251" mass="29367">MNSLLCKVKKIFKQIKEFFNLQVSKFGMLKVVIILITAPFFAIIQWSFAIVSLYKFITVVPWSEIVQVIFFTKDHQLNGVGTASALSVLLLAVNVWDGRRKAKRDLLSKSRIEWMTIVRPLIANYVTYVSKYMYLYYLFAFDQNPDTKNEKNKELTEKMEQIRSEYYQIILYVPKNDSNMLLLRNIENLFGEINNITNYYEHGINHGEINDGDPTPEQTLVDEYISKLISKTINDGGIYFKEEWERAKKGK</sequence>
<feature type="transmembrane region" description="Helical" evidence="1">
    <location>
        <begin position="31"/>
        <end position="57"/>
    </location>
</feature>
<keyword evidence="1" id="KW-1133">Transmembrane helix</keyword>
<dbReference type="EMBL" id="QVOQ01000005">
    <property type="protein sequence ID" value="MCX7578198.1"/>
    <property type="molecule type" value="Genomic_DNA"/>
</dbReference>
<keyword evidence="1" id="KW-0472">Membrane</keyword>
<gene>
    <name evidence="2" type="ORF">D0502_02125</name>
</gene>
<dbReference type="RefSeq" id="WP_267286887.1">
    <property type="nucleotide sequence ID" value="NZ_QVOQ01000005.1"/>
</dbReference>
<feature type="transmembrane region" description="Helical" evidence="1">
    <location>
        <begin position="77"/>
        <end position="96"/>
    </location>
</feature>
<dbReference type="Proteomes" id="UP001080333">
    <property type="component" value="Unassembled WGS sequence"/>
</dbReference>
<name>A0A9X3INL9_9LACO</name>
<accession>A0A9X3INL9</accession>